<organism evidence="3 4">
    <name type="scientific">Streptomyces cupreus</name>
    <dbReference type="NCBI Taxonomy" id="2759956"/>
    <lineage>
        <taxon>Bacteria</taxon>
        <taxon>Bacillati</taxon>
        <taxon>Actinomycetota</taxon>
        <taxon>Actinomycetes</taxon>
        <taxon>Kitasatosporales</taxon>
        <taxon>Streptomycetaceae</taxon>
        <taxon>Streptomyces</taxon>
    </lineage>
</organism>
<comment type="caution">
    <text evidence="3">The sequence shown here is derived from an EMBL/GenBank/DDBJ whole genome shotgun (WGS) entry which is preliminary data.</text>
</comment>
<gene>
    <name evidence="3" type="ORF">H4N64_24780</name>
</gene>
<keyword evidence="2" id="KW-0812">Transmembrane</keyword>
<feature type="transmembrane region" description="Helical" evidence="2">
    <location>
        <begin position="59"/>
        <end position="81"/>
    </location>
</feature>
<proteinExistence type="predicted"/>
<keyword evidence="2" id="KW-1133">Transmembrane helix</keyword>
<evidence type="ECO:0000256" key="1">
    <source>
        <dbReference type="SAM" id="MobiDB-lite"/>
    </source>
</evidence>
<protein>
    <recommendedName>
        <fullName evidence="5">SGNH/GDSL hydrolase family protein</fullName>
    </recommendedName>
</protein>
<keyword evidence="2" id="KW-0472">Membrane</keyword>
<name>A0A7X1J5T4_9ACTN</name>
<evidence type="ECO:0000313" key="3">
    <source>
        <dbReference type="EMBL" id="MBC2904751.1"/>
    </source>
</evidence>
<evidence type="ECO:0008006" key="5">
    <source>
        <dbReference type="Google" id="ProtNLM"/>
    </source>
</evidence>
<sequence length="164" mass="17306">MAELLRSGDHDRLTLEVGRKLAWGWVRYGLWETAVAAGLMLLPLAAWTGMRRMPPGRTVRVLAGGVVLVAVINAVGFYLLASDTPRVLRNVRSLQDLVGDSPLAPVPRAEGPPLGDVRAVVLGDSTAAGTGNRPLPDATELDRACRRSAEPSPGHSPVPTTGAC</sequence>
<dbReference type="EMBL" id="JACMSF010000029">
    <property type="protein sequence ID" value="MBC2904751.1"/>
    <property type="molecule type" value="Genomic_DNA"/>
</dbReference>
<dbReference type="RefSeq" id="WP_186284618.1">
    <property type="nucleotide sequence ID" value="NZ_JACMSF010000029.1"/>
</dbReference>
<evidence type="ECO:0000313" key="4">
    <source>
        <dbReference type="Proteomes" id="UP000584670"/>
    </source>
</evidence>
<reference evidence="3 4" key="1">
    <citation type="submission" date="2020-08" db="EMBL/GenBank/DDBJ databases">
        <title>Streptomyces sp. PSKA01 genome sequencing and assembly.</title>
        <authorList>
            <person name="Mandal S."/>
            <person name="Maiti P.K."/>
            <person name="Das P."/>
        </authorList>
    </citation>
    <scope>NUCLEOTIDE SEQUENCE [LARGE SCALE GENOMIC DNA]</scope>
    <source>
        <strain evidence="3 4">PSKA01</strain>
    </source>
</reference>
<accession>A0A7X1J5T4</accession>
<keyword evidence="4" id="KW-1185">Reference proteome</keyword>
<dbReference type="Proteomes" id="UP000584670">
    <property type="component" value="Unassembled WGS sequence"/>
</dbReference>
<evidence type="ECO:0000256" key="2">
    <source>
        <dbReference type="SAM" id="Phobius"/>
    </source>
</evidence>
<dbReference type="SUPFAM" id="SSF52266">
    <property type="entry name" value="SGNH hydrolase"/>
    <property type="match status" value="1"/>
</dbReference>
<dbReference type="AlphaFoldDB" id="A0A7X1J5T4"/>
<feature type="transmembrane region" description="Helical" evidence="2">
    <location>
        <begin position="28"/>
        <end position="47"/>
    </location>
</feature>
<feature type="region of interest" description="Disordered" evidence="1">
    <location>
        <begin position="145"/>
        <end position="164"/>
    </location>
</feature>